<dbReference type="RefSeq" id="WP_038635317.1">
    <property type="nucleotide sequence ID" value="NZ_CP008955.1"/>
</dbReference>
<protein>
    <recommendedName>
        <fullName evidence="4">Phage protein</fullName>
    </recommendedName>
</protein>
<feature type="region of interest" description="Disordered" evidence="1">
    <location>
        <begin position="498"/>
        <end position="526"/>
    </location>
</feature>
<proteinExistence type="predicted"/>
<accession>A0ABM5SQY5</accession>
<gene>
    <name evidence="2" type="ORF">CH54_1399</name>
</gene>
<name>A0ABM5SQY5_9GAMM</name>
<reference evidence="2 3" key="1">
    <citation type="journal article" date="2015" name="Genome Announc.">
        <title>Thirty-Two Complete Genome Assemblies of Nine Yersinia Species, Including Y. pestis, Y. pseudotuberculosis, and Y. enterocolitica.</title>
        <authorList>
            <person name="Johnson S.L."/>
            <person name="Daligault H.E."/>
            <person name="Davenport K.W."/>
            <person name="Jaissle J."/>
            <person name="Frey K.G."/>
            <person name="Ladner J.T."/>
            <person name="Broomall S.M."/>
            <person name="Bishop-Lilly K.A."/>
            <person name="Bruce D.C."/>
            <person name="Coyne S.R."/>
            <person name="Gibbons H.S."/>
            <person name="Lo C.C."/>
            <person name="Munk A.C."/>
            <person name="Rosenzweig C.N."/>
            <person name="Koroleva G.I."/>
            <person name="Palacios G.F."/>
            <person name="Redden C.L."/>
            <person name="Xu Y."/>
            <person name="Minogue T.D."/>
            <person name="Chain P.S."/>
        </authorList>
    </citation>
    <scope>NUCLEOTIDE SEQUENCE [LARGE SCALE GENOMIC DNA]</scope>
    <source>
        <strain evidence="2 3">Y231</strain>
    </source>
</reference>
<dbReference type="EMBL" id="CP009997">
    <property type="protein sequence ID" value="AJJ36866.1"/>
    <property type="molecule type" value="Genomic_DNA"/>
</dbReference>
<keyword evidence="3" id="KW-1185">Reference proteome</keyword>
<evidence type="ECO:0000256" key="1">
    <source>
        <dbReference type="SAM" id="MobiDB-lite"/>
    </source>
</evidence>
<sequence length="596" mass="63012">MSYFGINPVEDNKLLDTASRNPTIPGMDSPGLFTGSLDASVSGLANGLIAKPALALSGAAEEFLSPTARYLDSQFGTSTEKFLQKQHQADIDAVRSMTPDPATTGTAGLILNGLFDMGSQAVVATSIGGPAAGAMAVAGFQGVADYADSRTKGIDPRTAMDKAVITGVTSGVGTVLPMSLGLRALPDVVYAVGSNVAMGMAQRGLTAETLRSGGYDQMADQYQVMDKQALAVDGVLGLAFGGIGRFLHARTGEDIARPEFTPADIDAALATNSSLHIEMDSTPGVPSDPISRMAHSKATEKALADLAAGRPVDVSGIISDANYIPKDLNNYISEVNTVVREMYPDLPLVYTRDGVGVTPDAINNQITELQPIADQLMPRVERESLEAEIHQTQHSISQLENNRQEIAEIKTGNSSGRRIKNKQLDDIDSKISPLKEQLNAKQQQLADHSKGGAIFEAKANISRLKQGVIPDGLRESIYQRSGATVAPDVSRFENINQITPESAQSAKNEQSTPGARESTSQQPNNTEGLEAVDIDSHIASQALERNPDLTLAIEDADGNAITVKASDLLAQADQNIAQAKSDSNLFNVAVACFLRG</sequence>
<evidence type="ECO:0000313" key="2">
    <source>
        <dbReference type="EMBL" id="AJJ36866.1"/>
    </source>
</evidence>
<dbReference type="Proteomes" id="UP000031883">
    <property type="component" value="Chromosome"/>
</dbReference>
<evidence type="ECO:0000313" key="3">
    <source>
        <dbReference type="Proteomes" id="UP000031883"/>
    </source>
</evidence>
<organism evidence="2 3">
    <name type="scientific">Yersinia rochesterensis</name>
    <dbReference type="NCBI Taxonomy" id="1604335"/>
    <lineage>
        <taxon>Bacteria</taxon>
        <taxon>Pseudomonadati</taxon>
        <taxon>Pseudomonadota</taxon>
        <taxon>Gammaproteobacteria</taxon>
        <taxon>Enterobacterales</taxon>
        <taxon>Yersiniaceae</taxon>
        <taxon>Yersinia</taxon>
    </lineage>
</organism>
<evidence type="ECO:0008006" key="4">
    <source>
        <dbReference type="Google" id="ProtNLM"/>
    </source>
</evidence>